<accession>A0A699TY88</accession>
<evidence type="ECO:0000256" key="1">
    <source>
        <dbReference type="SAM" id="MobiDB-lite"/>
    </source>
</evidence>
<feature type="non-terminal residue" evidence="2">
    <location>
        <position position="1"/>
    </location>
</feature>
<protein>
    <submittedName>
        <fullName evidence="2">Uncharacterized protein</fullName>
    </submittedName>
</protein>
<reference evidence="2" key="1">
    <citation type="journal article" date="2019" name="Sci. Rep.">
        <title>Draft genome of Tanacetum cinerariifolium, the natural source of mosquito coil.</title>
        <authorList>
            <person name="Yamashiro T."/>
            <person name="Shiraishi A."/>
            <person name="Satake H."/>
            <person name="Nakayama K."/>
        </authorList>
    </citation>
    <scope>NUCLEOTIDE SEQUENCE</scope>
</reference>
<feature type="region of interest" description="Disordered" evidence="1">
    <location>
        <begin position="60"/>
        <end position="107"/>
    </location>
</feature>
<dbReference type="AlphaFoldDB" id="A0A699TY88"/>
<evidence type="ECO:0000313" key="2">
    <source>
        <dbReference type="EMBL" id="GFD15922.1"/>
    </source>
</evidence>
<dbReference type="EMBL" id="BKCJ011289886">
    <property type="protein sequence ID" value="GFD15922.1"/>
    <property type="molecule type" value="Genomic_DNA"/>
</dbReference>
<feature type="compositionally biased region" description="Pro residues" evidence="1">
    <location>
        <begin position="71"/>
        <end position="81"/>
    </location>
</feature>
<feature type="compositionally biased region" description="Pro residues" evidence="1">
    <location>
        <begin position="90"/>
        <end position="107"/>
    </location>
</feature>
<organism evidence="2">
    <name type="scientific">Tanacetum cinerariifolium</name>
    <name type="common">Dalmatian daisy</name>
    <name type="synonym">Chrysanthemum cinerariifolium</name>
    <dbReference type="NCBI Taxonomy" id="118510"/>
    <lineage>
        <taxon>Eukaryota</taxon>
        <taxon>Viridiplantae</taxon>
        <taxon>Streptophyta</taxon>
        <taxon>Embryophyta</taxon>
        <taxon>Tracheophyta</taxon>
        <taxon>Spermatophyta</taxon>
        <taxon>Magnoliopsida</taxon>
        <taxon>eudicotyledons</taxon>
        <taxon>Gunneridae</taxon>
        <taxon>Pentapetalae</taxon>
        <taxon>asterids</taxon>
        <taxon>campanulids</taxon>
        <taxon>Asterales</taxon>
        <taxon>Asteraceae</taxon>
        <taxon>Asteroideae</taxon>
        <taxon>Anthemideae</taxon>
        <taxon>Anthemidinae</taxon>
        <taxon>Tanacetum</taxon>
    </lineage>
</organism>
<proteinExistence type="predicted"/>
<comment type="caution">
    <text evidence="2">The sequence shown here is derived from an EMBL/GenBank/DDBJ whole genome shotgun (WGS) entry which is preliminary data.</text>
</comment>
<gene>
    <name evidence="2" type="ORF">Tci_887891</name>
</gene>
<name>A0A699TY88_TANCI</name>
<sequence>SLVRNVDSSSKFYMYPRFLQLMIRTQVGDLSSYTTKYSSHALTQKAADDVANVADDDVDDVVAEDAAEPAQPSPTPPPPQELPSISHVAPTPPLSPIAQPLSPPQQQ</sequence>